<protein>
    <submittedName>
        <fullName evidence="1">Uncharacterized protein</fullName>
    </submittedName>
</protein>
<dbReference type="AlphaFoldDB" id="A0A2P8E975"/>
<keyword evidence="2" id="KW-1185">Reference proteome</keyword>
<comment type="caution">
    <text evidence="1">The sequence shown here is derived from an EMBL/GenBank/DDBJ whole genome shotgun (WGS) entry which is preliminary data.</text>
</comment>
<dbReference type="EMBL" id="PYGE01000003">
    <property type="protein sequence ID" value="PSL06030.1"/>
    <property type="molecule type" value="Genomic_DNA"/>
</dbReference>
<gene>
    <name evidence="1" type="ORF">CLV30_103185</name>
</gene>
<accession>A0A2P8E975</accession>
<evidence type="ECO:0000313" key="2">
    <source>
        <dbReference type="Proteomes" id="UP000243528"/>
    </source>
</evidence>
<sequence length="236" mass="25516">MSGFRTDAPVALPVLSRGKHRSARKGACFMEFASYLAGERWSDHPSCTHPLLAAVARLVNDTVSDDYRPRLAPMIPSVIGLNSDDPRLDARVALRAATTALPVASAERQRVLAVAVLAAERVLKQLDHRTDQRMTDRSIVAMAKAPDAARWARGFAAEEPTTVKGFQRYAAPTAVRTSVEGIAQACIPDPDQVLHDVLAGAIEDARAFVDRGHTAVHHDDPRWVAACGLTGTVEPR</sequence>
<reference evidence="1 2" key="1">
    <citation type="submission" date="2018-03" db="EMBL/GenBank/DDBJ databases">
        <title>Genomic Encyclopedia of Archaeal and Bacterial Type Strains, Phase II (KMG-II): from individual species to whole genera.</title>
        <authorList>
            <person name="Goeker M."/>
        </authorList>
    </citation>
    <scope>NUCLEOTIDE SEQUENCE [LARGE SCALE GENOMIC DNA]</scope>
    <source>
        <strain evidence="1 2">DSM 45211</strain>
    </source>
</reference>
<evidence type="ECO:0000313" key="1">
    <source>
        <dbReference type="EMBL" id="PSL06030.1"/>
    </source>
</evidence>
<dbReference type="Proteomes" id="UP000243528">
    <property type="component" value="Unassembled WGS sequence"/>
</dbReference>
<dbReference type="RefSeq" id="WP_420841978.1">
    <property type="nucleotide sequence ID" value="NZ_ML142901.1"/>
</dbReference>
<name>A0A2P8E975_9ACTN</name>
<organism evidence="1 2">
    <name type="scientific">Haloactinopolyspora alba</name>
    <dbReference type="NCBI Taxonomy" id="648780"/>
    <lineage>
        <taxon>Bacteria</taxon>
        <taxon>Bacillati</taxon>
        <taxon>Actinomycetota</taxon>
        <taxon>Actinomycetes</taxon>
        <taxon>Jiangellales</taxon>
        <taxon>Jiangellaceae</taxon>
        <taxon>Haloactinopolyspora</taxon>
    </lineage>
</organism>
<proteinExistence type="predicted"/>